<dbReference type="InterPro" id="IPR038696">
    <property type="entry name" value="IalB_sf"/>
</dbReference>
<sequence length="179" mass="18457">MKLSSTLFAALIIGFGVSAPAAAQQKPAPQAPAAADQPGLTTATYQDWVVRCMAGSEGRTCEIVQNLQAQGQGLVASVAVGKVDPKGPLRLVVQVPAGVWLPAGVKFTASAKAKPMALEFKRCLQGCFAEVELDAAAVLALRAATEPGSFTFEDGSRRAVTLPVSFKGFPAALDASLKS</sequence>
<dbReference type="Gene3D" id="2.60.40.1880">
    <property type="entry name" value="Invasion associated locus B (IalB) protein"/>
    <property type="match status" value="1"/>
</dbReference>
<dbReference type="Proteomes" id="UP000294664">
    <property type="component" value="Unassembled WGS sequence"/>
</dbReference>
<dbReference type="Pfam" id="PF06776">
    <property type="entry name" value="IalB"/>
    <property type="match status" value="1"/>
</dbReference>
<comment type="caution">
    <text evidence="2">The sequence shown here is derived from an EMBL/GenBank/DDBJ whole genome shotgun (WGS) entry which is preliminary data.</text>
</comment>
<evidence type="ECO:0000313" key="2">
    <source>
        <dbReference type="EMBL" id="TCT01651.1"/>
    </source>
</evidence>
<dbReference type="RefSeq" id="WP_132034888.1">
    <property type="nucleotide sequence ID" value="NZ_SMAI01000017.1"/>
</dbReference>
<gene>
    <name evidence="2" type="ORF">EDC64_1172</name>
</gene>
<reference evidence="2 3" key="1">
    <citation type="submission" date="2019-03" db="EMBL/GenBank/DDBJ databases">
        <title>Genomic Encyclopedia of Type Strains, Phase IV (KMG-IV): sequencing the most valuable type-strain genomes for metagenomic binning, comparative biology and taxonomic classification.</title>
        <authorList>
            <person name="Goeker M."/>
        </authorList>
    </citation>
    <scope>NUCLEOTIDE SEQUENCE [LARGE SCALE GENOMIC DNA]</scope>
    <source>
        <strain evidence="2 3">DSM 9035</strain>
    </source>
</reference>
<dbReference type="EMBL" id="SMAI01000017">
    <property type="protein sequence ID" value="TCT01651.1"/>
    <property type="molecule type" value="Genomic_DNA"/>
</dbReference>
<keyword evidence="3" id="KW-1185">Reference proteome</keyword>
<feature type="signal peptide" evidence="1">
    <location>
        <begin position="1"/>
        <end position="23"/>
    </location>
</feature>
<evidence type="ECO:0000313" key="3">
    <source>
        <dbReference type="Proteomes" id="UP000294664"/>
    </source>
</evidence>
<feature type="chain" id="PRO_5021019503" evidence="1">
    <location>
        <begin position="24"/>
        <end position="179"/>
    </location>
</feature>
<dbReference type="InterPro" id="IPR010642">
    <property type="entry name" value="Invasion_prot_B"/>
</dbReference>
<accession>A0A4R3LND6</accession>
<proteinExistence type="predicted"/>
<organism evidence="2 3">
    <name type="scientific">Aquabacter spiritensis</name>
    <dbReference type="NCBI Taxonomy" id="933073"/>
    <lineage>
        <taxon>Bacteria</taxon>
        <taxon>Pseudomonadati</taxon>
        <taxon>Pseudomonadota</taxon>
        <taxon>Alphaproteobacteria</taxon>
        <taxon>Hyphomicrobiales</taxon>
        <taxon>Xanthobacteraceae</taxon>
        <taxon>Aquabacter</taxon>
    </lineage>
</organism>
<name>A0A4R3LND6_9HYPH</name>
<dbReference type="AlphaFoldDB" id="A0A4R3LND6"/>
<evidence type="ECO:0000256" key="1">
    <source>
        <dbReference type="SAM" id="SignalP"/>
    </source>
</evidence>
<protein>
    <submittedName>
        <fullName evidence="2">Invasion protein IalB</fullName>
    </submittedName>
</protein>
<keyword evidence="1" id="KW-0732">Signal</keyword>
<dbReference type="OrthoDB" id="7269060at2"/>